<dbReference type="Proteomes" id="UP001652621">
    <property type="component" value="Unplaced"/>
</dbReference>
<name>A0A1I8MRK1_MUSDO</name>
<feature type="signal peptide" evidence="2">
    <location>
        <begin position="1"/>
        <end position="21"/>
    </location>
</feature>
<proteinExistence type="predicted"/>
<feature type="chain" id="PRO_5044560771" evidence="2">
    <location>
        <begin position="22"/>
        <end position="210"/>
    </location>
</feature>
<dbReference type="AlphaFoldDB" id="A0A1I8MRK1"/>
<dbReference type="EnsemblMetazoa" id="MDOA007727-RA">
    <property type="protein sequence ID" value="MDOA007727-PA"/>
    <property type="gene ID" value="MDOA007727"/>
</dbReference>
<sequence>MSLQSTLKCFALIACVAMTLCGDSKNPLDNVSLARFLAKSASAMQRNPARTISCSDYFLPAIECITHQFEESNKLCAETAAAARAAAEAETDEVQKELAQQADDSCGAIVECKKADGAQSKLKCYVDNGSEGSKGLRTLSNNANLKSSKFKEQLRRIDSQESVCITNGRLKYESDSAEAYDEFTSCIYGQTTVPSEPSHWCPESEEESGV</sequence>
<evidence type="ECO:0000256" key="2">
    <source>
        <dbReference type="SAM" id="SignalP"/>
    </source>
</evidence>
<dbReference type="Pfam" id="PF05267">
    <property type="entry name" value="DUF725"/>
    <property type="match status" value="1"/>
</dbReference>
<evidence type="ECO:0000313" key="4">
    <source>
        <dbReference type="EnsemblMetazoa" id="MDOA007727-PA"/>
    </source>
</evidence>
<evidence type="ECO:0000313" key="6">
    <source>
        <dbReference type="RefSeq" id="XP_005175842.1"/>
    </source>
</evidence>
<dbReference type="GeneID" id="101890692"/>
<keyword evidence="2" id="KW-0732">Signal</keyword>
<evidence type="ECO:0000259" key="3">
    <source>
        <dbReference type="Pfam" id="PF05267"/>
    </source>
</evidence>
<dbReference type="OrthoDB" id="8010168at2759"/>
<feature type="coiled-coil region" evidence="1">
    <location>
        <begin position="77"/>
        <end position="104"/>
    </location>
</feature>
<evidence type="ECO:0000313" key="5">
    <source>
        <dbReference type="Proteomes" id="UP001652621"/>
    </source>
</evidence>
<reference evidence="6" key="2">
    <citation type="submission" date="2025-04" db="UniProtKB">
        <authorList>
            <consortium name="RefSeq"/>
        </authorList>
    </citation>
    <scope>IDENTIFICATION</scope>
    <source>
        <strain evidence="6">Aabys</strain>
    </source>
</reference>
<protein>
    <submittedName>
        <fullName evidence="6">Uncharacterized protein LOC101890692</fullName>
    </submittedName>
</protein>
<gene>
    <name evidence="4" type="primary">101890692</name>
    <name evidence="6" type="synonym">LOC101890692</name>
</gene>
<accession>A0A1I8MRK1</accession>
<dbReference type="KEGG" id="mde:101890692"/>
<dbReference type="RefSeq" id="XP_005175842.1">
    <property type="nucleotide sequence ID" value="XM_005175785.2"/>
</dbReference>
<dbReference type="VEuPathDB" id="VectorBase:MDOMA2_010618"/>
<keyword evidence="1" id="KW-0175">Coiled coil</keyword>
<reference evidence="4" key="1">
    <citation type="submission" date="2020-05" db="UniProtKB">
        <authorList>
            <consortium name="EnsemblMetazoa"/>
        </authorList>
    </citation>
    <scope>IDENTIFICATION</scope>
    <source>
        <strain evidence="4">Aabys</strain>
    </source>
</reference>
<dbReference type="InterPro" id="IPR007931">
    <property type="entry name" value="TsetseEP"/>
</dbReference>
<keyword evidence="5" id="KW-1185">Reference proteome</keyword>
<evidence type="ECO:0000256" key="1">
    <source>
        <dbReference type="SAM" id="Coils"/>
    </source>
</evidence>
<feature type="domain" description="Protein TsetseEP" evidence="3">
    <location>
        <begin position="51"/>
        <end position="167"/>
    </location>
</feature>
<organism evidence="4">
    <name type="scientific">Musca domestica</name>
    <name type="common">House fly</name>
    <dbReference type="NCBI Taxonomy" id="7370"/>
    <lineage>
        <taxon>Eukaryota</taxon>
        <taxon>Metazoa</taxon>
        <taxon>Ecdysozoa</taxon>
        <taxon>Arthropoda</taxon>
        <taxon>Hexapoda</taxon>
        <taxon>Insecta</taxon>
        <taxon>Pterygota</taxon>
        <taxon>Neoptera</taxon>
        <taxon>Endopterygota</taxon>
        <taxon>Diptera</taxon>
        <taxon>Brachycera</taxon>
        <taxon>Muscomorpha</taxon>
        <taxon>Muscoidea</taxon>
        <taxon>Muscidae</taxon>
        <taxon>Musca</taxon>
    </lineage>
</organism>
<dbReference type="VEuPathDB" id="VectorBase:MDOA007727"/>